<feature type="transmembrane region" description="Helical" evidence="1">
    <location>
        <begin position="178"/>
        <end position="199"/>
    </location>
</feature>
<evidence type="ECO:0008006" key="4">
    <source>
        <dbReference type="Google" id="ProtNLM"/>
    </source>
</evidence>
<feature type="transmembrane region" description="Helical" evidence="1">
    <location>
        <begin position="206"/>
        <end position="222"/>
    </location>
</feature>
<feature type="transmembrane region" description="Helical" evidence="1">
    <location>
        <begin position="392"/>
        <end position="410"/>
    </location>
</feature>
<feature type="transmembrane region" description="Helical" evidence="1">
    <location>
        <begin position="228"/>
        <end position="245"/>
    </location>
</feature>
<keyword evidence="1" id="KW-0472">Membrane</keyword>
<reference evidence="2 3" key="1">
    <citation type="submission" date="2018-08" db="EMBL/GenBank/DDBJ databases">
        <title>A genome reference for cultivated species of the human gut microbiota.</title>
        <authorList>
            <person name="Zou Y."/>
            <person name="Xue W."/>
            <person name="Luo G."/>
        </authorList>
    </citation>
    <scope>NUCLEOTIDE SEQUENCE [LARGE SCALE GENOMIC DNA]</scope>
    <source>
        <strain evidence="2 3">AF22-21</strain>
    </source>
</reference>
<feature type="transmembrane region" description="Helical" evidence="1">
    <location>
        <begin position="16"/>
        <end position="37"/>
    </location>
</feature>
<dbReference type="EMBL" id="QRVK01000038">
    <property type="protein sequence ID" value="RGS38418.1"/>
    <property type="molecule type" value="Genomic_DNA"/>
</dbReference>
<evidence type="ECO:0000313" key="3">
    <source>
        <dbReference type="Proteomes" id="UP000283295"/>
    </source>
</evidence>
<accession>A0A412IKZ3</accession>
<feature type="transmembrane region" description="Helical" evidence="1">
    <location>
        <begin position="127"/>
        <end position="149"/>
    </location>
</feature>
<gene>
    <name evidence="2" type="ORF">DWX94_11685</name>
</gene>
<feature type="transmembrane region" description="Helical" evidence="1">
    <location>
        <begin position="368"/>
        <end position="386"/>
    </location>
</feature>
<feature type="transmembrane region" description="Helical" evidence="1">
    <location>
        <begin position="306"/>
        <end position="329"/>
    </location>
</feature>
<comment type="caution">
    <text evidence="2">The sequence shown here is derived from an EMBL/GenBank/DDBJ whole genome shotgun (WGS) entry which is preliminary data.</text>
</comment>
<feature type="transmembrane region" description="Helical" evidence="1">
    <location>
        <begin position="252"/>
        <end position="277"/>
    </location>
</feature>
<dbReference type="OrthoDB" id="2005760at2"/>
<evidence type="ECO:0000256" key="1">
    <source>
        <dbReference type="SAM" id="Phobius"/>
    </source>
</evidence>
<protein>
    <recommendedName>
        <fullName evidence="4">Glycosyltransferase RgtA/B/C/D-like domain-containing protein</fullName>
    </recommendedName>
</protein>
<name>A0A412IKZ3_9FIRM</name>
<evidence type="ECO:0000313" key="2">
    <source>
        <dbReference type="EMBL" id="RGS38418.1"/>
    </source>
</evidence>
<proteinExistence type="predicted"/>
<keyword evidence="1" id="KW-0812">Transmembrane</keyword>
<organism evidence="2 3">
    <name type="scientific">Coprococcus eutactus</name>
    <dbReference type="NCBI Taxonomy" id="33043"/>
    <lineage>
        <taxon>Bacteria</taxon>
        <taxon>Bacillati</taxon>
        <taxon>Bacillota</taxon>
        <taxon>Clostridia</taxon>
        <taxon>Lachnospirales</taxon>
        <taxon>Lachnospiraceae</taxon>
        <taxon>Coprococcus</taxon>
    </lineage>
</organism>
<keyword evidence="1" id="KW-1133">Transmembrane helix</keyword>
<dbReference type="Proteomes" id="UP000283295">
    <property type="component" value="Unassembled WGS sequence"/>
</dbReference>
<sequence length="563" mass="63878">MKTKTGVVNKLKSNRAFWIICVLFLAIQYFLCIHYGMKRDYLFCDEVYSYGLANSNEYTFLHPGENDEPLDNWVSGSYFSDYMNYCDEAFNYKAAYVNQERDVHPPLYYMLLHTVCRFFKEAGYSAIPGIVLNLIILAFVDIVLMYVAANLLESRWRGLAATVLWGISSVGISNCMLIRMYLLQTFEVLLFVAAHIYILKHKKKMTVPYFIMLAFTVFLGGLTHYYFYFFVAGLGLCVCIYLLSVKRVKEMFAYGFSLVAGLVCAIAVFPATITHIFGYRGDYATKNLTGFSIRKFISYIGYVNKAYFAGLLPVILLIVIALIIVYIVSKFVIIHISLKREEHSIKYSVDVNRIDVNGKYTGTLSANALLFAAVVIADAILAFVGIQGSELVNARYIYSALPVFAIFMVWGMAKLLAVVAPVNYNVIIGVVCLILCAGSIKVNGVDWQYVTYPERKEAVEQMAGKDCIIVCHGDGKWNNIYAGINAFSVMDRCRYVYEDDLGELSDLTADCGDELYMAVINDPRFDKTEIQKDIKKIRKTTKYKNVEKTYDYAGIKIFRMTTK</sequence>
<dbReference type="AlphaFoldDB" id="A0A412IKZ3"/>